<organism evidence="2 3">
    <name type="scientific">Limulus polyphemus</name>
    <name type="common">Atlantic horseshoe crab</name>
    <dbReference type="NCBI Taxonomy" id="6850"/>
    <lineage>
        <taxon>Eukaryota</taxon>
        <taxon>Metazoa</taxon>
        <taxon>Ecdysozoa</taxon>
        <taxon>Arthropoda</taxon>
        <taxon>Chelicerata</taxon>
        <taxon>Merostomata</taxon>
        <taxon>Xiphosura</taxon>
        <taxon>Limulidae</taxon>
        <taxon>Limulus</taxon>
    </lineage>
</organism>
<evidence type="ECO:0000313" key="2">
    <source>
        <dbReference type="Proteomes" id="UP000694941"/>
    </source>
</evidence>
<dbReference type="PANTHER" id="PTHR18444">
    <property type="entry name" value="UPF0538 FAMILY MEMBER"/>
    <property type="match status" value="1"/>
</dbReference>
<reference evidence="3 4" key="1">
    <citation type="submission" date="2025-05" db="UniProtKB">
        <authorList>
            <consortium name="RefSeq"/>
        </authorList>
    </citation>
    <scope>IDENTIFICATION</scope>
    <source>
        <tissue evidence="3 4">Muscle</tissue>
    </source>
</reference>
<gene>
    <name evidence="3 4" type="primary">LOC106457050</name>
</gene>
<dbReference type="PANTHER" id="PTHR18444:SF9">
    <property type="entry name" value="UPF0538 PROTEIN C2ORF76"/>
    <property type="match status" value="1"/>
</dbReference>
<keyword evidence="2" id="KW-1185">Reference proteome</keyword>
<dbReference type="RefSeq" id="XP_022238577.1">
    <property type="nucleotide sequence ID" value="XM_022382869.1"/>
</dbReference>
<accession>A0ABM1AZT3</accession>
<dbReference type="InterPro" id="IPR018794">
    <property type="entry name" value="UPF0538"/>
</dbReference>
<dbReference type="Proteomes" id="UP000694941">
    <property type="component" value="Unplaced"/>
</dbReference>
<dbReference type="GeneID" id="106457050"/>
<dbReference type="Pfam" id="PF10209">
    <property type="entry name" value="DUF2340"/>
    <property type="match status" value="1"/>
</dbReference>
<name>A0ABM1AZT3_LIMPO</name>
<comment type="similarity">
    <text evidence="1">Belongs to the UPF0538 family.</text>
</comment>
<dbReference type="RefSeq" id="XP_013771886.2">
    <property type="nucleotide sequence ID" value="XM_013916432.2"/>
</dbReference>
<protein>
    <submittedName>
        <fullName evidence="3 4">UPF0538 protein C2orf76 homolog</fullName>
    </submittedName>
</protein>
<sequence length="152" mass="17836">MLWSDLVGLTSLRKISQVVWCCSMAEEEPNRIIVTVRLIRSFEHHNVRPVVFKDVDPNQTVSFFKNTILTDIKKRTGLPPPVKNYDYDTLKIQHQAHGAKTNDPIINTEMDEELILQDHRTLAESNIRSETEISFFKKIDYIKYKENPHLNW</sequence>
<evidence type="ECO:0000256" key="1">
    <source>
        <dbReference type="ARBA" id="ARBA00007176"/>
    </source>
</evidence>
<evidence type="ECO:0000313" key="3">
    <source>
        <dbReference type="RefSeq" id="XP_013771886.2"/>
    </source>
</evidence>
<proteinExistence type="inferred from homology"/>
<evidence type="ECO:0000313" key="4">
    <source>
        <dbReference type="RefSeq" id="XP_022238577.1"/>
    </source>
</evidence>